<keyword evidence="2 3" id="KW-0812">Transmembrane</keyword>
<organism evidence="3 4">
    <name type="scientific">Rhodopirellula islandica</name>
    <dbReference type="NCBI Taxonomy" id="595434"/>
    <lineage>
        <taxon>Bacteria</taxon>
        <taxon>Pseudomonadati</taxon>
        <taxon>Planctomycetota</taxon>
        <taxon>Planctomycetia</taxon>
        <taxon>Pirellulales</taxon>
        <taxon>Pirellulaceae</taxon>
        <taxon>Rhodopirellula</taxon>
    </lineage>
</organism>
<feature type="transmembrane region" description="Helical" evidence="2">
    <location>
        <begin position="12"/>
        <end position="30"/>
    </location>
</feature>
<dbReference type="EMBL" id="LECT01000026">
    <property type="protein sequence ID" value="KLU04662.1"/>
    <property type="molecule type" value="Genomic_DNA"/>
</dbReference>
<gene>
    <name evidence="3" type="ORF">RISK_003284</name>
</gene>
<proteinExistence type="predicted"/>
<dbReference type="RefSeq" id="WP_173442664.1">
    <property type="nucleotide sequence ID" value="NZ_LECT01000026.1"/>
</dbReference>
<dbReference type="STRING" id="595434.RISK_003284"/>
<dbReference type="AlphaFoldDB" id="A0A0J1BDI1"/>
<reference evidence="3" key="1">
    <citation type="submission" date="2015-05" db="EMBL/GenBank/DDBJ databases">
        <title>Permanent draft genome of Rhodopirellula islandicus K833.</title>
        <authorList>
            <person name="Kizina J."/>
            <person name="Richter M."/>
            <person name="Glockner F.O."/>
            <person name="Harder J."/>
        </authorList>
    </citation>
    <scope>NUCLEOTIDE SEQUENCE [LARGE SCALE GENOMIC DNA]</scope>
    <source>
        <strain evidence="3">K833</strain>
    </source>
</reference>
<name>A0A0J1BDI1_RHOIS</name>
<keyword evidence="2" id="KW-1133">Transmembrane helix</keyword>
<sequence length="473" mass="54393">MSQRASDFRYSLWMWCPPILVVLAIAWGVGREYWAKGEYRSVVNEMADRGVPVTTTQIYDRYTAAGTNERSAEWTELSDAVTALREMSRDTVEGLDDLVPPDEPWPAEPFAALMSEEAQPLIQKLENLLKSEASIPVEVSFSSRRLWMSGSNHGSVPELLEDEFRLAYHAGDTERAISLLRQWRQFIELLGQSSGFQAWSQWNLSTQWLRLVRQSVTHSFWNEEQLTELVALTSEIQGSDPDEWNESRLSSFVAWGPLQDEGSWVRFTDPDLRSIQPFGASAIHAMAALEWMQPRDAPESDRGVRRDRKGARRKRDAERTIVDGSRSLVSVPFATLNRWMRQDWDVSNAYGKQQYDNFHDSRKWTLTAVYVRKYQVENGRFPRSLDSLRSMGADDRDWTLSTRERLGYRVDDGSQQGDQAVAVLWTDDKMNQGEDDDPGVGRIPYSERKWGAGRAEIFEIWFHQDRATDTQSD</sequence>
<dbReference type="Proteomes" id="UP000036367">
    <property type="component" value="Unassembled WGS sequence"/>
</dbReference>
<dbReference type="PATRIC" id="fig|595434.4.peg.3134"/>
<keyword evidence="2" id="KW-0472">Membrane</keyword>
<evidence type="ECO:0000256" key="1">
    <source>
        <dbReference type="SAM" id="MobiDB-lite"/>
    </source>
</evidence>
<evidence type="ECO:0000313" key="3">
    <source>
        <dbReference type="EMBL" id="KLU04662.1"/>
    </source>
</evidence>
<accession>A0A0J1BDI1</accession>
<evidence type="ECO:0000256" key="2">
    <source>
        <dbReference type="SAM" id="Phobius"/>
    </source>
</evidence>
<comment type="caution">
    <text evidence="3">The sequence shown here is derived from an EMBL/GenBank/DDBJ whole genome shotgun (WGS) entry which is preliminary data.</text>
</comment>
<feature type="compositionally biased region" description="Basic residues" evidence="1">
    <location>
        <begin position="305"/>
        <end position="314"/>
    </location>
</feature>
<protein>
    <submittedName>
        <fullName evidence="3">Transmembrane protein</fullName>
    </submittedName>
</protein>
<evidence type="ECO:0000313" key="4">
    <source>
        <dbReference type="Proteomes" id="UP000036367"/>
    </source>
</evidence>
<keyword evidence="4" id="KW-1185">Reference proteome</keyword>
<feature type="region of interest" description="Disordered" evidence="1">
    <location>
        <begin position="294"/>
        <end position="317"/>
    </location>
</feature>